<accession>A0ABX8TH61</accession>
<keyword evidence="2" id="KW-1185">Reference proteome</keyword>
<gene>
    <name evidence="1" type="ORF">KWG56_00720</name>
</gene>
<dbReference type="EMBL" id="CP080034">
    <property type="protein sequence ID" value="QYC10582.1"/>
    <property type="molecule type" value="Genomic_DNA"/>
</dbReference>
<organism evidence="1 2">
    <name type="scientific">Brevundimonas nasdae</name>
    <dbReference type="NCBI Taxonomy" id="172043"/>
    <lineage>
        <taxon>Bacteria</taxon>
        <taxon>Pseudomonadati</taxon>
        <taxon>Pseudomonadota</taxon>
        <taxon>Alphaproteobacteria</taxon>
        <taxon>Caulobacterales</taxon>
        <taxon>Caulobacteraceae</taxon>
        <taxon>Brevundimonas</taxon>
    </lineage>
</organism>
<dbReference type="RefSeq" id="WP_219353333.1">
    <property type="nucleotide sequence ID" value="NZ_CP080034.1"/>
</dbReference>
<dbReference type="GeneID" id="94373767"/>
<dbReference type="Proteomes" id="UP000824334">
    <property type="component" value="Chromosome"/>
</dbReference>
<name>A0ABX8TH61_9CAUL</name>
<protein>
    <submittedName>
        <fullName evidence="1">Uncharacterized protein</fullName>
    </submittedName>
</protein>
<evidence type="ECO:0000313" key="2">
    <source>
        <dbReference type="Proteomes" id="UP000824334"/>
    </source>
</evidence>
<proteinExistence type="predicted"/>
<evidence type="ECO:0000313" key="1">
    <source>
        <dbReference type="EMBL" id="QYC10582.1"/>
    </source>
</evidence>
<reference evidence="1 2" key="1">
    <citation type="submission" date="2021-07" db="EMBL/GenBank/DDBJ databases">
        <title>Isolation and characterization of bacteria from a gold mining with a capacity of golden bioaccumulation.</title>
        <authorList>
            <person name="Yang X.J."/>
        </authorList>
    </citation>
    <scope>NUCLEOTIDE SEQUENCE [LARGE SCALE GENOMIC DNA]</scope>
    <source>
        <strain evidence="1 2">Au29</strain>
    </source>
</reference>
<sequence>MRPRDEQMRSATAAFCARRIPRGVPITRQDATMAQARADAFRAFADVEFGEAEALLRVERAA</sequence>